<reference evidence="1 2" key="1">
    <citation type="submission" date="2017-09" db="EMBL/GenBank/DDBJ databases">
        <authorList>
            <person name="Lee N."/>
            <person name="Cho B.-K."/>
        </authorList>
    </citation>
    <scope>NUCLEOTIDE SEQUENCE [LARGE SCALE GENOMIC DNA]</scope>
    <source>
        <strain evidence="1 2">ATCC 13740</strain>
    </source>
</reference>
<organism evidence="1 2">
    <name type="scientific">Streptomyces coeruleorubidus</name>
    <dbReference type="NCBI Taxonomy" id="116188"/>
    <lineage>
        <taxon>Bacteria</taxon>
        <taxon>Bacillati</taxon>
        <taxon>Actinomycetota</taxon>
        <taxon>Actinomycetes</taxon>
        <taxon>Kitasatosporales</taxon>
        <taxon>Streptomycetaceae</taxon>
        <taxon>Streptomyces</taxon>
    </lineage>
</organism>
<proteinExistence type="predicted"/>
<dbReference type="KEGG" id="scoe:CP976_24850"/>
<dbReference type="Proteomes" id="UP000326598">
    <property type="component" value="Chromosome"/>
</dbReference>
<dbReference type="EMBL" id="CP023694">
    <property type="protein sequence ID" value="QEV27031.1"/>
    <property type="molecule type" value="Genomic_DNA"/>
</dbReference>
<dbReference type="AlphaFoldDB" id="A0A5J6I809"/>
<dbReference type="Pfam" id="PF04978">
    <property type="entry name" value="MST"/>
    <property type="match status" value="1"/>
</dbReference>
<gene>
    <name evidence="1" type="ORF">CP976_24850</name>
</gene>
<dbReference type="SUPFAM" id="SSF109854">
    <property type="entry name" value="DinB/YfiT-like putative metalloenzymes"/>
    <property type="match status" value="1"/>
</dbReference>
<protein>
    <submittedName>
        <fullName evidence="1">DinB family protein</fullName>
    </submittedName>
</protein>
<evidence type="ECO:0000313" key="1">
    <source>
        <dbReference type="EMBL" id="QEV27031.1"/>
    </source>
</evidence>
<evidence type="ECO:0000313" key="2">
    <source>
        <dbReference type="Proteomes" id="UP000326598"/>
    </source>
</evidence>
<dbReference type="GeneID" id="91419293"/>
<dbReference type="InterPro" id="IPR034660">
    <property type="entry name" value="DinB/YfiT-like"/>
</dbReference>
<sequence>MTTSPEKTDLAQALAEQRELLLITVRGLTDAQAAQRTTVSELTLGGIVKHLAQGEEAWTRIMTKGDGELPDGMLDMGQYRMAEGETLPALLERYAAAARATDEAVAGLPDLGRNVLLPTTPWSPPEPERWSARRILLHLIRETAQHAGHADIVREALDGANTTARR</sequence>
<accession>A0A5J6I809</accession>
<dbReference type="RefSeq" id="WP_150482354.1">
    <property type="nucleotide sequence ID" value="NZ_BMTB01000014.1"/>
</dbReference>
<dbReference type="Gene3D" id="1.20.120.450">
    <property type="entry name" value="dinb family like domain"/>
    <property type="match status" value="1"/>
</dbReference>
<name>A0A5J6I809_STRC4</name>
<dbReference type="InterPro" id="IPR007061">
    <property type="entry name" value="MST-like"/>
</dbReference>